<dbReference type="AlphaFoldDB" id="A0A813PKH6"/>
<evidence type="ECO:0000313" key="2">
    <source>
        <dbReference type="EMBL" id="CAF0755452.1"/>
    </source>
</evidence>
<feature type="coiled-coil region" evidence="1">
    <location>
        <begin position="515"/>
        <end position="542"/>
    </location>
</feature>
<dbReference type="Proteomes" id="UP000663854">
    <property type="component" value="Unassembled WGS sequence"/>
</dbReference>
<proteinExistence type="predicted"/>
<keyword evidence="1" id="KW-0175">Coiled coil</keyword>
<dbReference type="EMBL" id="CAJNOH010000040">
    <property type="protein sequence ID" value="CAF0797733.1"/>
    <property type="molecule type" value="Genomic_DNA"/>
</dbReference>
<evidence type="ECO:0000313" key="3">
    <source>
        <dbReference type="EMBL" id="CAF0797733.1"/>
    </source>
</evidence>
<protein>
    <submittedName>
        <fullName evidence="2">Uncharacterized protein</fullName>
    </submittedName>
</protein>
<organism evidence="2 4">
    <name type="scientific">Rotaria sordida</name>
    <dbReference type="NCBI Taxonomy" id="392033"/>
    <lineage>
        <taxon>Eukaryota</taxon>
        <taxon>Metazoa</taxon>
        <taxon>Spiralia</taxon>
        <taxon>Gnathifera</taxon>
        <taxon>Rotifera</taxon>
        <taxon>Eurotatoria</taxon>
        <taxon>Bdelloidea</taxon>
        <taxon>Philodinida</taxon>
        <taxon>Philodinidae</taxon>
        <taxon>Rotaria</taxon>
    </lineage>
</organism>
<reference evidence="2" key="1">
    <citation type="submission" date="2021-02" db="EMBL/GenBank/DDBJ databases">
        <authorList>
            <person name="Nowell W R."/>
        </authorList>
    </citation>
    <scope>NUCLEOTIDE SEQUENCE</scope>
</reference>
<gene>
    <name evidence="2" type="ORF">JXQ802_LOCUS1914</name>
    <name evidence="3" type="ORF">PYM288_LOCUS4453</name>
</gene>
<dbReference type="EMBL" id="CAJNOL010000022">
    <property type="protein sequence ID" value="CAF0755452.1"/>
    <property type="molecule type" value="Genomic_DNA"/>
</dbReference>
<accession>A0A813PKH6</accession>
<feature type="coiled-coil region" evidence="1">
    <location>
        <begin position="571"/>
        <end position="633"/>
    </location>
</feature>
<comment type="caution">
    <text evidence="2">The sequence shown here is derived from an EMBL/GenBank/DDBJ whole genome shotgun (WGS) entry which is preliminary data.</text>
</comment>
<sequence length="810" mass="99043">MNSLQVSHPHDETFNIDFNEHINSLHISLMNQLELLPNKNLSFEQIFNLIPIIFRFLYKNLQSQKNFSNEYNNLSNTIQNIFSIFTQYIHDRHNHENEIFFFKDKISQLIGQIGYTKYCLKQYWIIIYSLEHEIERLQILLNNPQILQINLQKFQTFQENQKIQLDRFIKDNEKLKILINKQKDSIQIVQTQIEIDLKELQIIKPILDKIKLKQNDIQNHRLQIEKQNSYLQNIFETTQNMEHEYNDRIKTTQIQYELVQKQFHDLKNTFNQTNQNLLSIQTNETNIKQEIETIKNDITTEQTRSMACHDQIKNLRHHIHELELIKHYTHHILKSEEHMNYTLERKQLMFKHNRLKLDNRIHNLTKQLIDIIKQNKKNEYIITINNNHLKDQQDKITIMKISLKKLIHLNNNLEKILQENQFIRINEQEKLHSIKQISFQNRKQLITYTKRLHLLSINEHHLINKTIRNSFEIIRLNNIFHNFNNTEKYFQSILRKKKTEIMKREKHRTSLSRSLRDNNDKIQFLNKKNQLIENELESKIDHFHLFYNKLLTQKHDQILLSNRKQYSIYLYQQKLQILDNINKKYDQLELLSNYEINHIINKYHENQQFKLNIHKLKQQIMNMMSKNKRHLDEYLLLNEKIRLYTQLNNIYNQQQQQYSFHIHNFSHRILNLQQENNQLLINLRNLQKKTMMTTLYQHNKVLKQENLYQINQILSHRPLIIRDSPIRIHIHKALEDYLTFVKRYMKIIYQCVQWREKLSWISQLYFKKIEQIHQQSISLSTKNEMILRYQIDSKIKQCKAMKAEFRLQTF</sequence>
<keyword evidence="4" id="KW-1185">Reference proteome</keyword>
<name>A0A813PKH6_9BILA</name>
<dbReference type="Proteomes" id="UP000663870">
    <property type="component" value="Unassembled WGS sequence"/>
</dbReference>
<evidence type="ECO:0000313" key="4">
    <source>
        <dbReference type="Proteomes" id="UP000663870"/>
    </source>
</evidence>
<evidence type="ECO:0000256" key="1">
    <source>
        <dbReference type="SAM" id="Coils"/>
    </source>
</evidence>